<evidence type="ECO:0000313" key="5">
    <source>
        <dbReference type="EMBL" id="USI74846.1"/>
    </source>
</evidence>
<dbReference type="Proteomes" id="UP001056937">
    <property type="component" value="Chromosome 2"/>
</dbReference>
<keyword evidence="1" id="KW-0805">Transcription regulation</keyword>
<sequence>MSQLPLQRCLAFLDLSPSERATLDAMAGPPTPLPKRAVIRAEGDAVDTIFFLLEGWVTSSLSLPNGDRQIVKLHLPGDMLGTPSMVLAQAAETLTAITPVRLCRMSLSDYGQLFVRAPRLAAVLFLCAQQERITLMDRITSLSRTSAAQRLAALLLHIDERLRLGEPGRAPMLDLPLTQEQIGDMTGLTAVHVNRTFRELELMGLITRRGRQVGLADLERLRQFAALPPRVWVRDPSWLPAHGAEPVPAVAAA</sequence>
<evidence type="ECO:0000256" key="2">
    <source>
        <dbReference type="ARBA" id="ARBA00023125"/>
    </source>
</evidence>
<keyword evidence="3" id="KW-0804">Transcription</keyword>
<dbReference type="CDD" id="cd00038">
    <property type="entry name" value="CAP_ED"/>
    <property type="match status" value="1"/>
</dbReference>
<dbReference type="InterPro" id="IPR050397">
    <property type="entry name" value="Env_Response_Regulators"/>
</dbReference>
<organism evidence="5 6">
    <name type="scientific">Sphingomonas morindae</name>
    <dbReference type="NCBI Taxonomy" id="1541170"/>
    <lineage>
        <taxon>Bacteria</taxon>
        <taxon>Pseudomonadati</taxon>
        <taxon>Pseudomonadota</taxon>
        <taxon>Alphaproteobacteria</taxon>
        <taxon>Sphingomonadales</taxon>
        <taxon>Sphingomonadaceae</taxon>
        <taxon>Sphingomonas</taxon>
    </lineage>
</organism>
<dbReference type="InterPro" id="IPR036390">
    <property type="entry name" value="WH_DNA-bd_sf"/>
</dbReference>
<dbReference type="PANTHER" id="PTHR24567:SF74">
    <property type="entry name" value="HTH-TYPE TRANSCRIPTIONAL REGULATOR ARCR"/>
    <property type="match status" value="1"/>
</dbReference>
<evidence type="ECO:0000313" key="6">
    <source>
        <dbReference type="Proteomes" id="UP001056937"/>
    </source>
</evidence>
<dbReference type="SMART" id="SM00419">
    <property type="entry name" value="HTH_CRP"/>
    <property type="match status" value="1"/>
</dbReference>
<dbReference type="SUPFAM" id="SSF51206">
    <property type="entry name" value="cAMP-binding domain-like"/>
    <property type="match status" value="1"/>
</dbReference>
<proteinExistence type="predicted"/>
<dbReference type="RefSeq" id="WP_252168660.1">
    <property type="nucleotide sequence ID" value="NZ_CP084931.1"/>
</dbReference>
<evidence type="ECO:0000256" key="1">
    <source>
        <dbReference type="ARBA" id="ARBA00023015"/>
    </source>
</evidence>
<dbReference type="InterPro" id="IPR036388">
    <property type="entry name" value="WH-like_DNA-bd_sf"/>
</dbReference>
<reference evidence="5" key="1">
    <citation type="journal article" date="2022" name="Toxins">
        <title>Genomic Analysis of Sphingopyxis sp. USTB-05 for Biodegrading Cyanobacterial Hepatotoxins.</title>
        <authorList>
            <person name="Liu C."/>
            <person name="Xu Q."/>
            <person name="Zhao Z."/>
            <person name="Zhang H."/>
            <person name="Liu X."/>
            <person name="Yin C."/>
            <person name="Liu Y."/>
            <person name="Yan H."/>
        </authorList>
    </citation>
    <scope>NUCLEOTIDE SEQUENCE</scope>
    <source>
        <strain evidence="5">NBD5</strain>
    </source>
</reference>
<dbReference type="Gene3D" id="2.60.120.10">
    <property type="entry name" value="Jelly Rolls"/>
    <property type="match status" value="1"/>
</dbReference>
<evidence type="ECO:0000256" key="3">
    <source>
        <dbReference type="ARBA" id="ARBA00023163"/>
    </source>
</evidence>
<dbReference type="Pfam" id="PF13545">
    <property type="entry name" value="HTH_Crp_2"/>
    <property type="match status" value="1"/>
</dbReference>
<dbReference type="SMART" id="SM00100">
    <property type="entry name" value="cNMP"/>
    <property type="match status" value="1"/>
</dbReference>
<dbReference type="EMBL" id="CP084931">
    <property type="protein sequence ID" value="USI74846.1"/>
    <property type="molecule type" value="Genomic_DNA"/>
</dbReference>
<evidence type="ECO:0000259" key="4">
    <source>
        <dbReference type="PROSITE" id="PS51063"/>
    </source>
</evidence>
<dbReference type="PROSITE" id="PS51063">
    <property type="entry name" value="HTH_CRP_2"/>
    <property type="match status" value="1"/>
</dbReference>
<dbReference type="InterPro" id="IPR012318">
    <property type="entry name" value="HTH_CRP"/>
</dbReference>
<dbReference type="InterPro" id="IPR000595">
    <property type="entry name" value="cNMP-bd_dom"/>
</dbReference>
<dbReference type="SUPFAM" id="SSF46785">
    <property type="entry name" value="Winged helix' DNA-binding domain"/>
    <property type="match status" value="1"/>
</dbReference>
<keyword evidence="6" id="KW-1185">Reference proteome</keyword>
<keyword evidence="2" id="KW-0238">DNA-binding</keyword>
<dbReference type="InterPro" id="IPR018490">
    <property type="entry name" value="cNMP-bd_dom_sf"/>
</dbReference>
<dbReference type="InterPro" id="IPR014710">
    <property type="entry name" value="RmlC-like_jellyroll"/>
</dbReference>
<feature type="domain" description="HTH crp-type" evidence="4">
    <location>
        <begin position="145"/>
        <end position="219"/>
    </location>
</feature>
<protein>
    <submittedName>
        <fullName evidence="5">Crp/Fnr family transcriptional regulator</fullName>
    </submittedName>
</protein>
<dbReference type="Pfam" id="PF00027">
    <property type="entry name" value="cNMP_binding"/>
    <property type="match status" value="1"/>
</dbReference>
<accession>A0ABY4XDK7</accession>
<gene>
    <name evidence="5" type="ORF">LHA26_19050</name>
</gene>
<name>A0ABY4XDK7_9SPHN</name>
<dbReference type="Gene3D" id="1.10.10.10">
    <property type="entry name" value="Winged helix-like DNA-binding domain superfamily/Winged helix DNA-binding domain"/>
    <property type="match status" value="1"/>
</dbReference>
<dbReference type="PANTHER" id="PTHR24567">
    <property type="entry name" value="CRP FAMILY TRANSCRIPTIONAL REGULATORY PROTEIN"/>
    <property type="match status" value="1"/>
</dbReference>